<keyword evidence="3" id="KW-1185">Reference proteome</keyword>
<sequence>MVSKTIPDCITRLSGLIKLDVKECRELVALPPLPHSLQSLDAQGCASLQRIDSSPLQNPNIFLNFAKCYNLKQKARKLIQTSACKYAVLPGEEVPAHFTQRASSGSLTINSTQRPLLSSFRFIACILLSKVYEDDDHDDHEDDHDEYEDADDDHDYYGDDDVDVDVDVDGDDDDDDEDKSSWTGMSCSVRGNQNGRTVGSGSNQLHMPDLYGQADHLYIFEDSCTLNQDFPEAEETTFSELTFVFRVHDETCNVKGCGVRLLEANNESAGGGGGGDDDDDSGDHGEDDDDDSEEDTGEGDKCGDDGEGGEDNDDGGEGDEGGDDEDHGEDDEGVDVDNNNKVEEENDNDSGFFDAGNTEANNEHHSEDNETDREESRRDEDEEKRIRERMWQTMKVQVVRMKKRMMMMMMVVMMIIIIPCDDDDYDEDDSGDGGEERDDDESGEDEYEGHVMRMDEGGDGTTEVQQQNGQAIDPQSGTRMTSYPTLTLMQSGYSRPFYGNNPMHQGGDEQAERVAAVPWEDGEDGSDVAVSSVQKQSLFLLHC</sequence>
<reference evidence="2 3" key="1">
    <citation type="journal article" date="2014" name="Genome Biol.">
        <title>Transcriptome and methylome profiling reveals relics of genome dominance in the mesopolyploid Brassica oleracea.</title>
        <authorList>
            <person name="Parkin I.A."/>
            <person name="Koh C."/>
            <person name="Tang H."/>
            <person name="Robinson S.J."/>
            <person name="Kagale S."/>
            <person name="Clarke W.E."/>
            <person name="Town C.D."/>
            <person name="Nixon J."/>
            <person name="Krishnakumar V."/>
            <person name="Bidwell S.L."/>
            <person name="Denoeud F."/>
            <person name="Belcram H."/>
            <person name="Links M.G."/>
            <person name="Just J."/>
            <person name="Clarke C."/>
            <person name="Bender T."/>
            <person name="Huebert T."/>
            <person name="Mason A.S."/>
            <person name="Pires J.C."/>
            <person name="Barker G."/>
            <person name="Moore J."/>
            <person name="Walley P.G."/>
            <person name="Manoli S."/>
            <person name="Batley J."/>
            <person name="Edwards D."/>
            <person name="Nelson M.N."/>
            <person name="Wang X."/>
            <person name="Paterson A.H."/>
            <person name="King G."/>
            <person name="Bancroft I."/>
            <person name="Chalhoub B."/>
            <person name="Sharpe A.G."/>
        </authorList>
    </citation>
    <scope>NUCLEOTIDE SEQUENCE</scope>
    <source>
        <strain evidence="2 3">cv. TO1000</strain>
    </source>
</reference>
<organism evidence="2 3">
    <name type="scientific">Brassica oleracea var. oleracea</name>
    <dbReference type="NCBI Taxonomy" id="109376"/>
    <lineage>
        <taxon>Eukaryota</taxon>
        <taxon>Viridiplantae</taxon>
        <taxon>Streptophyta</taxon>
        <taxon>Embryophyta</taxon>
        <taxon>Tracheophyta</taxon>
        <taxon>Spermatophyta</taxon>
        <taxon>Magnoliopsida</taxon>
        <taxon>eudicotyledons</taxon>
        <taxon>Gunneridae</taxon>
        <taxon>Pentapetalae</taxon>
        <taxon>rosids</taxon>
        <taxon>malvids</taxon>
        <taxon>Brassicales</taxon>
        <taxon>Brassicaceae</taxon>
        <taxon>Brassiceae</taxon>
        <taxon>Brassica</taxon>
    </lineage>
</organism>
<feature type="compositionally biased region" description="Polar residues" evidence="1">
    <location>
        <begin position="462"/>
        <end position="479"/>
    </location>
</feature>
<proteinExistence type="predicted"/>
<feature type="compositionally biased region" description="Acidic residues" evidence="1">
    <location>
        <begin position="275"/>
        <end position="297"/>
    </location>
</feature>
<dbReference type="Gramene" id="Bo3g060140.1">
    <property type="protein sequence ID" value="Bo3g060140.1"/>
    <property type="gene ID" value="Bo3g060140"/>
</dbReference>
<feature type="compositionally biased region" description="Acidic residues" evidence="1">
    <location>
        <begin position="305"/>
        <end position="335"/>
    </location>
</feature>
<feature type="region of interest" description="Disordered" evidence="1">
    <location>
        <begin position="423"/>
        <end position="479"/>
    </location>
</feature>
<evidence type="ECO:0000313" key="2">
    <source>
        <dbReference type="EnsemblPlants" id="Bo3g060140.1"/>
    </source>
</evidence>
<feature type="compositionally biased region" description="Acidic residues" evidence="1">
    <location>
        <begin position="423"/>
        <end position="447"/>
    </location>
</feature>
<feature type="compositionally biased region" description="Polar residues" evidence="1">
    <location>
        <begin position="181"/>
        <end position="204"/>
    </location>
</feature>
<feature type="compositionally biased region" description="Acidic residues" evidence="1">
    <location>
        <begin position="135"/>
        <end position="178"/>
    </location>
</feature>
<evidence type="ECO:0000256" key="1">
    <source>
        <dbReference type="SAM" id="MobiDB-lite"/>
    </source>
</evidence>
<dbReference type="Proteomes" id="UP000032141">
    <property type="component" value="Chromosome C3"/>
</dbReference>
<protein>
    <submittedName>
        <fullName evidence="2">Uncharacterized protein</fullName>
    </submittedName>
</protein>
<dbReference type="AlphaFoldDB" id="A0A0D3B9V1"/>
<dbReference type="InterPro" id="IPR032675">
    <property type="entry name" value="LRR_dom_sf"/>
</dbReference>
<feature type="region of interest" description="Disordered" evidence="1">
    <location>
        <begin position="135"/>
        <end position="204"/>
    </location>
</feature>
<dbReference type="Gene3D" id="3.80.10.10">
    <property type="entry name" value="Ribonuclease Inhibitor"/>
    <property type="match status" value="1"/>
</dbReference>
<dbReference type="HOGENOM" id="CLU_501920_0_0_1"/>
<feature type="region of interest" description="Disordered" evidence="1">
    <location>
        <begin position="265"/>
        <end position="384"/>
    </location>
</feature>
<evidence type="ECO:0000313" key="3">
    <source>
        <dbReference type="Proteomes" id="UP000032141"/>
    </source>
</evidence>
<reference evidence="2" key="2">
    <citation type="submission" date="2015-03" db="UniProtKB">
        <authorList>
            <consortium name="EnsemblPlants"/>
        </authorList>
    </citation>
    <scope>IDENTIFICATION</scope>
</reference>
<accession>A0A0D3B9V1</accession>
<feature type="compositionally biased region" description="Basic and acidic residues" evidence="1">
    <location>
        <begin position="361"/>
        <end position="384"/>
    </location>
</feature>
<dbReference type="EnsemblPlants" id="Bo3g060140.1">
    <property type="protein sequence ID" value="Bo3g060140.1"/>
    <property type="gene ID" value="Bo3g060140"/>
</dbReference>
<dbReference type="OMA" id="EANNEHH"/>
<name>A0A0D3B9V1_BRAOL</name>